<organism evidence="1 2">
    <name type="scientific">Deinococcus lacus</name>
    <dbReference type="NCBI Taxonomy" id="392561"/>
    <lineage>
        <taxon>Bacteria</taxon>
        <taxon>Thermotogati</taxon>
        <taxon>Deinococcota</taxon>
        <taxon>Deinococci</taxon>
        <taxon>Deinococcales</taxon>
        <taxon>Deinococcaceae</taxon>
        <taxon>Deinococcus</taxon>
    </lineage>
</organism>
<dbReference type="RefSeq" id="WP_380082453.1">
    <property type="nucleotide sequence ID" value="NZ_JBHSWD010000001.1"/>
</dbReference>
<keyword evidence="2" id="KW-1185">Reference proteome</keyword>
<sequence length="107" mass="11476">MRAFADFTRDMSVFVFSSSGEQLWPDPELIQGVPSELITSGEAHSYVTTEAELGQFPGVTRVQAARLRPNKLAPASGLMTDVELSESAAAQFRAAGSACRVVFLKAP</sequence>
<comment type="caution">
    <text evidence="1">The sequence shown here is derived from an EMBL/GenBank/DDBJ whole genome shotgun (WGS) entry which is preliminary data.</text>
</comment>
<evidence type="ECO:0000313" key="1">
    <source>
        <dbReference type="EMBL" id="MFC6591448.1"/>
    </source>
</evidence>
<accession>A0ABW1YB64</accession>
<reference evidence="2" key="1">
    <citation type="journal article" date="2019" name="Int. J. Syst. Evol. Microbiol.">
        <title>The Global Catalogue of Microorganisms (GCM) 10K type strain sequencing project: providing services to taxonomists for standard genome sequencing and annotation.</title>
        <authorList>
            <consortium name="The Broad Institute Genomics Platform"/>
            <consortium name="The Broad Institute Genome Sequencing Center for Infectious Disease"/>
            <person name="Wu L."/>
            <person name="Ma J."/>
        </authorList>
    </citation>
    <scope>NUCLEOTIDE SEQUENCE [LARGE SCALE GENOMIC DNA]</scope>
    <source>
        <strain evidence="2">CGMCC 1.15772</strain>
    </source>
</reference>
<evidence type="ECO:0000313" key="2">
    <source>
        <dbReference type="Proteomes" id="UP001596297"/>
    </source>
</evidence>
<dbReference type="Proteomes" id="UP001596297">
    <property type="component" value="Unassembled WGS sequence"/>
</dbReference>
<proteinExistence type="predicted"/>
<protein>
    <submittedName>
        <fullName evidence="1">Uncharacterized protein</fullName>
    </submittedName>
</protein>
<name>A0ABW1YB64_9DEIO</name>
<dbReference type="EMBL" id="JBHSWD010000001">
    <property type="protein sequence ID" value="MFC6591448.1"/>
    <property type="molecule type" value="Genomic_DNA"/>
</dbReference>
<gene>
    <name evidence="1" type="ORF">ACFP81_05090</name>
</gene>